<name>A0A316DMN9_9BACT</name>
<protein>
    <submittedName>
        <fullName evidence="1">Uncharacterized protein</fullName>
    </submittedName>
</protein>
<dbReference type="RefSeq" id="WP_109744632.1">
    <property type="nucleotide sequence ID" value="NZ_QGGO01000027.1"/>
</dbReference>
<sequence length="128" mass="15184">MQSAVLNENIVGIIISDSFSKEKNTIRLDSTDVPKTDLEKKLKEIFNIRFHLCGNSPEDFFYFENMYFSKNYRAYIRPYDTPDERNIAHELLNTIVNFYGSATAVSITYLYKLEVWDDQFKTFYRNFS</sequence>
<proteinExistence type="predicted"/>
<gene>
    <name evidence="1" type="ORF">LV89_03963</name>
</gene>
<accession>A0A316DMN9</accession>
<evidence type="ECO:0000313" key="2">
    <source>
        <dbReference type="Proteomes" id="UP000245489"/>
    </source>
</evidence>
<dbReference type="AlphaFoldDB" id="A0A316DMN9"/>
<dbReference type="Proteomes" id="UP000245489">
    <property type="component" value="Unassembled WGS sequence"/>
</dbReference>
<keyword evidence="2" id="KW-1185">Reference proteome</keyword>
<dbReference type="EMBL" id="QGGO01000027">
    <property type="protein sequence ID" value="PWK19447.1"/>
    <property type="molecule type" value="Genomic_DNA"/>
</dbReference>
<organism evidence="1 2">
    <name type="scientific">Arcicella aurantiaca</name>
    <dbReference type="NCBI Taxonomy" id="591202"/>
    <lineage>
        <taxon>Bacteria</taxon>
        <taxon>Pseudomonadati</taxon>
        <taxon>Bacteroidota</taxon>
        <taxon>Cytophagia</taxon>
        <taxon>Cytophagales</taxon>
        <taxon>Flectobacillaceae</taxon>
        <taxon>Arcicella</taxon>
    </lineage>
</organism>
<evidence type="ECO:0000313" key="1">
    <source>
        <dbReference type="EMBL" id="PWK19447.1"/>
    </source>
</evidence>
<reference evidence="1 2" key="1">
    <citation type="submission" date="2018-05" db="EMBL/GenBank/DDBJ databases">
        <title>Genomic Encyclopedia of Archaeal and Bacterial Type Strains, Phase II (KMG-II): from individual species to whole genera.</title>
        <authorList>
            <person name="Goeker M."/>
        </authorList>
    </citation>
    <scope>NUCLEOTIDE SEQUENCE [LARGE SCALE GENOMIC DNA]</scope>
    <source>
        <strain evidence="1 2">DSM 22214</strain>
    </source>
</reference>
<comment type="caution">
    <text evidence="1">The sequence shown here is derived from an EMBL/GenBank/DDBJ whole genome shotgun (WGS) entry which is preliminary data.</text>
</comment>